<dbReference type="RefSeq" id="XP_029216409.1">
    <property type="nucleotide sequence ID" value="XM_029360433.1"/>
</dbReference>
<protein>
    <recommendedName>
        <fullName evidence="4">SET domain-containing protein</fullName>
    </recommendedName>
</protein>
<proteinExistence type="predicted"/>
<dbReference type="Proteomes" id="UP000224006">
    <property type="component" value="Chromosome X"/>
</dbReference>
<feature type="region of interest" description="Disordered" evidence="1">
    <location>
        <begin position="705"/>
        <end position="813"/>
    </location>
</feature>
<sequence>MRQRQPIFFRELRFFFPRTSAETARVQERTLGRERQDGSPDGILGVGWSTGDADLDRRVASMLKALEGTPFAFSKETFAQLVLQLRLNLLATPQLPDVLCFPRFFESKNSISLVPGLCLFNHSCLPNLSVHSLGDIHLIFARGHVGRASRRSESQGASRDSAAALSAEEPAAEALASAGDETELSFAYGGEAAAGECGVHRPRTRQRRWGGGADESGADESGADESDEDESDEDEDCASRGDRESGKARQVKSLRGVARDFVCACARCRREAEEEAAQRRREERREKTPSKKKASRESESEDDMEDEAVSVMEDIRDELRAMRPVERIEFIEAVFTHAALPDSPPLLLEEEQDLLSTLSISHLQKFDFAASLVACARAMLSCCVLERISKASQRDRETDRLEAFGCARLSPAQRRLLLAPVPGPHARFSSCAETPAAGDAGDADEAWTWRYGDVRTWNLSGLVCFAVQAAVSLLLLVDAAETQTPKCGAPAAGASAKRGAATEREADAKGGGFPCQRVEHGRQDGGSSKCGVDDIDAEGRQTARDVEANARCASEREIAKDLIRHASRLHRTLQGGDFRLFLARFEGDFSLAFLNSQGAFGLSSLHAAALKRADVWRVAEEVCVADARQAMRGEKQKKNWSQEGARRVDEAGDDKQGEETEQRKRGGKMEAACEARDEAERGAGHGGDEALISAVELLQLARALAKRKTREEENTTRGDSVEYEGRKKKKVRKEKRGTDRSATLKKKDKMRARQPADADGEMRRPKKYLNKRKKIKMSLKISNQGESGGDCKTNLKREKKGEGKRAKLRRRAT</sequence>
<dbReference type="InterPro" id="IPR046341">
    <property type="entry name" value="SET_dom_sf"/>
</dbReference>
<dbReference type="VEuPathDB" id="ToxoDB:BESB_017180"/>
<feature type="region of interest" description="Disordered" evidence="1">
    <location>
        <begin position="631"/>
        <end position="686"/>
    </location>
</feature>
<evidence type="ECO:0008006" key="4">
    <source>
        <dbReference type="Google" id="ProtNLM"/>
    </source>
</evidence>
<comment type="caution">
    <text evidence="2">The sequence shown here is derived from an EMBL/GenBank/DDBJ whole genome shotgun (WGS) entry which is preliminary data.</text>
</comment>
<accession>A0A2A9MAK8</accession>
<feature type="compositionally biased region" description="Basic residues" evidence="1">
    <location>
        <begin position="743"/>
        <end position="752"/>
    </location>
</feature>
<feature type="compositionally biased region" description="Basic residues" evidence="1">
    <location>
        <begin position="764"/>
        <end position="777"/>
    </location>
</feature>
<feature type="compositionally biased region" description="Basic and acidic residues" evidence="1">
    <location>
        <begin position="793"/>
        <end position="805"/>
    </location>
</feature>
<dbReference type="AlphaFoldDB" id="A0A2A9MAK8"/>
<feature type="compositionally biased region" description="Basic and acidic residues" evidence="1">
    <location>
        <begin position="237"/>
        <end position="247"/>
    </location>
</feature>
<dbReference type="EMBL" id="NWUJ01000011">
    <property type="protein sequence ID" value="PFH32400.1"/>
    <property type="molecule type" value="Genomic_DNA"/>
</dbReference>
<evidence type="ECO:0000313" key="2">
    <source>
        <dbReference type="EMBL" id="PFH32400.1"/>
    </source>
</evidence>
<evidence type="ECO:0000313" key="3">
    <source>
        <dbReference type="Proteomes" id="UP000224006"/>
    </source>
</evidence>
<feature type="compositionally biased region" description="Basic and acidic residues" evidence="1">
    <location>
        <begin position="754"/>
        <end position="763"/>
    </location>
</feature>
<feature type="compositionally biased region" description="Basic and acidic residues" evidence="1">
    <location>
        <begin position="277"/>
        <end position="289"/>
    </location>
</feature>
<reference evidence="2 3" key="1">
    <citation type="submission" date="2017-09" db="EMBL/GenBank/DDBJ databases">
        <title>Genome sequencing of Besnoitia besnoiti strain Bb-Ger1.</title>
        <authorList>
            <person name="Schares G."/>
            <person name="Venepally P."/>
            <person name="Lorenzi H.A."/>
        </authorList>
    </citation>
    <scope>NUCLEOTIDE SEQUENCE [LARGE SCALE GENOMIC DNA]</scope>
    <source>
        <strain evidence="2 3">Bb-Ger1</strain>
    </source>
</reference>
<dbReference type="SUPFAM" id="SSF82199">
    <property type="entry name" value="SET domain"/>
    <property type="match status" value="1"/>
</dbReference>
<feature type="region of interest" description="Disordered" evidence="1">
    <location>
        <begin position="149"/>
        <end position="178"/>
    </location>
</feature>
<feature type="compositionally biased region" description="Low complexity" evidence="1">
    <location>
        <begin position="488"/>
        <end position="499"/>
    </location>
</feature>
<evidence type="ECO:0000256" key="1">
    <source>
        <dbReference type="SAM" id="MobiDB-lite"/>
    </source>
</evidence>
<keyword evidence="3" id="KW-1185">Reference proteome</keyword>
<feature type="compositionally biased region" description="Basic and acidic residues" evidence="1">
    <location>
        <begin position="709"/>
        <end position="725"/>
    </location>
</feature>
<feature type="region of interest" description="Disordered" evidence="1">
    <location>
        <begin position="277"/>
        <end position="308"/>
    </location>
</feature>
<feature type="compositionally biased region" description="Low complexity" evidence="1">
    <location>
        <begin position="161"/>
        <end position="178"/>
    </location>
</feature>
<feature type="compositionally biased region" description="Basic and acidic residues" evidence="1">
    <location>
        <begin position="644"/>
        <end position="686"/>
    </location>
</feature>
<organism evidence="2 3">
    <name type="scientific">Besnoitia besnoiti</name>
    <name type="common">Apicomplexan protozoan</name>
    <dbReference type="NCBI Taxonomy" id="94643"/>
    <lineage>
        <taxon>Eukaryota</taxon>
        <taxon>Sar</taxon>
        <taxon>Alveolata</taxon>
        <taxon>Apicomplexa</taxon>
        <taxon>Conoidasida</taxon>
        <taxon>Coccidia</taxon>
        <taxon>Eucoccidiorida</taxon>
        <taxon>Eimeriorina</taxon>
        <taxon>Sarcocystidae</taxon>
        <taxon>Besnoitia</taxon>
    </lineage>
</organism>
<feature type="compositionally biased region" description="Basic residues" evidence="1">
    <location>
        <begin position="726"/>
        <end position="735"/>
    </location>
</feature>
<gene>
    <name evidence="2" type="ORF">BESB_017180</name>
</gene>
<name>A0A2A9MAK8_BESBE</name>
<feature type="compositionally biased region" description="Acidic residues" evidence="1">
    <location>
        <begin position="299"/>
        <end position="308"/>
    </location>
</feature>
<dbReference type="GeneID" id="40306779"/>
<dbReference type="KEGG" id="bbes:BESB_017180"/>
<feature type="region of interest" description="Disordered" evidence="1">
    <location>
        <begin position="197"/>
        <end position="251"/>
    </location>
</feature>
<feature type="compositionally biased region" description="Acidic residues" evidence="1">
    <location>
        <begin position="216"/>
        <end position="236"/>
    </location>
</feature>
<feature type="region of interest" description="Disordered" evidence="1">
    <location>
        <begin position="488"/>
        <end position="534"/>
    </location>
</feature>